<dbReference type="Gene3D" id="6.10.250.790">
    <property type="match status" value="1"/>
</dbReference>
<sequence>MTEKTKTNVLIDGRNFTVVGNGPEEYIHKLAVYVDKKIKEMVSKNSRLSSSMAATLAALNIADELYKALDELKSLKNRAKSPMENYENLLNQLKEMQTKNEQLSMESNMYKDELLNIKKENERLKKELENYIQAMELKEKELQDSQNTIKKLQDKIFDSQMQIIEIKKELEEAVKLYDKEKNIFSKEEI</sequence>
<evidence type="ECO:0000256" key="8">
    <source>
        <dbReference type="ARBA" id="ARBA00026068"/>
    </source>
</evidence>
<keyword evidence="4 11" id="KW-0132">Cell division</keyword>
<comment type="subcellular location">
    <subcellularLocation>
        <location evidence="1">Cytoplasm</location>
    </subcellularLocation>
</comment>
<keyword evidence="3" id="KW-0963">Cytoplasm</keyword>
<evidence type="ECO:0000256" key="3">
    <source>
        <dbReference type="ARBA" id="ARBA00022490"/>
    </source>
</evidence>
<dbReference type="PANTHER" id="PTHR34981">
    <property type="entry name" value="CELL DIVISION PROTEIN ZAPA"/>
    <property type="match status" value="1"/>
</dbReference>
<dbReference type="EMBL" id="FNNG01000010">
    <property type="protein sequence ID" value="SDX41136.1"/>
    <property type="molecule type" value="Genomic_DNA"/>
</dbReference>
<feature type="coiled-coil region" evidence="10">
    <location>
        <begin position="83"/>
        <end position="187"/>
    </location>
</feature>
<evidence type="ECO:0000256" key="10">
    <source>
        <dbReference type="SAM" id="Coils"/>
    </source>
</evidence>
<dbReference type="AlphaFoldDB" id="A0A1H3BGV3"/>
<dbReference type="SUPFAM" id="SSF102829">
    <property type="entry name" value="Cell division protein ZapA-like"/>
    <property type="match status" value="1"/>
</dbReference>
<name>A0A1H3BGV3_9FIRM</name>
<dbReference type="GO" id="GO:0043093">
    <property type="term" value="P:FtsZ-dependent cytokinesis"/>
    <property type="evidence" value="ECO:0007669"/>
    <property type="project" value="TreeGrafter"/>
</dbReference>
<keyword evidence="10" id="KW-0175">Coiled coil</keyword>
<dbReference type="OrthoDB" id="1711036at2"/>
<evidence type="ECO:0000256" key="2">
    <source>
        <dbReference type="ARBA" id="ARBA00015195"/>
    </source>
</evidence>
<evidence type="ECO:0000256" key="6">
    <source>
        <dbReference type="ARBA" id="ARBA00023306"/>
    </source>
</evidence>
<evidence type="ECO:0000256" key="4">
    <source>
        <dbReference type="ARBA" id="ARBA00022618"/>
    </source>
</evidence>
<dbReference type="InterPro" id="IPR007838">
    <property type="entry name" value="Cell_div_ZapA-like"/>
</dbReference>
<comment type="subunit">
    <text evidence="8">Homodimer. Interacts with FtsZ.</text>
</comment>
<evidence type="ECO:0000313" key="11">
    <source>
        <dbReference type="EMBL" id="SDX41136.1"/>
    </source>
</evidence>
<dbReference type="GO" id="GO:0005829">
    <property type="term" value="C:cytosol"/>
    <property type="evidence" value="ECO:0007669"/>
    <property type="project" value="TreeGrafter"/>
</dbReference>
<dbReference type="InterPro" id="IPR053712">
    <property type="entry name" value="Bac_CellDiv_Activator"/>
</dbReference>
<evidence type="ECO:0000256" key="9">
    <source>
        <dbReference type="ARBA" id="ARBA00033158"/>
    </source>
</evidence>
<dbReference type="GO" id="GO:0000921">
    <property type="term" value="P:septin ring assembly"/>
    <property type="evidence" value="ECO:0007669"/>
    <property type="project" value="TreeGrafter"/>
</dbReference>
<evidence type="ECO:0000313" key="12">
    <source>
        <dbReference type="Proteomes" id="UP000198828"/>
    </source>
</evidence>
<organism evidence="11 12">
    <name type="scientific">Tepidimicrobium xylanilyticum</name>
    <dbReference type="NCBI Taxonomy" id="1123352"/>
    <lineage>
        <taxon>Bacteria</taxon>
        <taxon>Bacillati</taxon>
        <taxon>Bacillota</taxon>
        <taxon>Tissierellia</taxon>
        <taxon>Tissierellales</taxon>
        <taxon>Tepidimicrobiaceae</taxon>
        <taxon>Tepidimicrobium</taxon>
    </lineage>
</organism>
<evidence type="ECO:0000256" key="7">
    <source>
        <dbReference type="ARBA" id="ARBA00024910"/>
    </source>
</evidence>
<dbReference type="Pfam" id="PF05164">
    <property type="entry name" value="ZapA"/>
    <property type="match status" value="1"/>
</dbReference>
<dbReference type="RefSeq" id="WP_093753766.1">
    <property type="nucleotide sequence ID" value="NZ_BSYN01000005.1"/>
</dbReference>
<dbReference type="GO" id="GO:0000917">
    <property type="term" value="P:division septum assembly"/>
    <property type="evidence" value="ECO:0007669"/>
    <property type="project" value="UniProtKB-KW"/>
</dbReference>
<reference evidence="11 12" key="1">
    <citation type="submission" date="2016-10" db="EMBL/GenBank/DDBJ databases">
        <authorList>
            <person name="de Groot N.N."/>
        </authorList>
    </citation>
    <scope>NUCLEOTIDE SEQUENCE [LARGE SCALE GENOMIC DNA]</scope>
    <source>
        <strain evidence="11 12">DSM 23310</strain>
    </source>
</reference>
<protein>
    <recommendedName>
        <fullName evidence="2">Cell division protein ZapA</fullName>
    </recommendedName>
    <alternativeName>
        <fullName evidence="9">Z ring-associated protein ZapA</fullName>
    </alternativeName>
</protein>
<keyword evidence="5" id="KW-0717">Septation</keyword>
<dbReference type="PANTHER" id="PTHR34981:SF1">
    <property type="entry name" value="CELL DIVISION PROTEIN ZAPA"/>
    <property type="match status" value="1"/>
</dbReference>
<keyword evidence="12" id="KW-1185">Reference proteome</keyword>
<comment type="function">
    <text evidence="7">Activator of cell division through the inhibition of FtsZ GTPase activity, therefore promoting FtsZ assembly into bundles of protofilaments necessary for the formation of the division Z ring. It is recruited early at mid-cell but it is not essential for cell division.</text>
</comment>
<dbReference type="Proteomes" id="UP000198828">
    <property type="component" value="Unassembled WGS sequence"/>
</dbReference>
<gene>
    <name evidence="11" type="ORF">SAMN05660923_02275</name>
</gene>
<proteinExistence type="predicted"/>
<dbReference type="GO" id="GO:0030428">
    <property type="term" value="C:cell septum"/>
    <property type="evidence" value="ECO:0007669"/>
    <property type="project" value="TreeGrafter"/>
</dbReference>
<evidence type="ECO:0000256" key="1">
    <source>
        <dbReference type="ARBA" id="ARBA00004496"/>
    </source>
</evidence>
<dbReference type="InterPro" id="IPR036192">
    <property type="entry name" value="Cell_div_ZapA-like_sf"/>
</dbReference>
<keyword evidence="6" id="KW-0131">Cell cycle</keyword>
<dbReference type="GO" id="GO:0032153">
    <property type="term" value="C:cell division site"/>
    <property type="evidence" value="ECO:0007669"/>
    <property type="project" value="TreeGrafter"/>
</dbReference>
<evidence type="ECO:0000256" key="5">
    <source>
        <dbReference type="ARBA" id="ARBA00023210"/>
    </source>
</evidence>
<accession>A0A1H3BGV3</accession>